<evidence type="ECO:0000313" key="1">
    <source>
        <dbReference type="EMBL" id="KAF0767948.1"/>
    </source>
</evidence>
<gene>
    <name evidence="1" type="ORF">FWK35_00023064</name>
</gene>
<accession>A0A6G0ZC35</accession>
<dbReference type="OrthoDB" id="125004at2759"/>
<proteinExistence type="predicted"/>
<protein>
    <submittedName>
        <fullName evidence="1">Uncharacterized protein</fullName>
    </submittedName>
</protein>
<dbReference type="AlphaFoldDB" id="A0A6G0ZC35"/>
<name>A0A6G0ZC35_APHCR</name>
<dbReference type="Proteomes" id="UP000478052">
    <property type="component" value="Unassembled WGS sequence"/>
</dbReference>
<reference evidence="1 2" key="1">
    <citation type="submission" date="2019-08" db="EMBL/GenBank/DDBJ databases">
        <title>Whole genome of Aphis craccivora.</title>
        <authorList>
            <person name="Voronova N.V."/>
            <person name="Shulinski R.S."/>
            <person name="Bandarenka Y.V."/>
            <person name="Zhorov D.G."/>
            <person name="Warner D."/>
        </authorList>
    </citation>
    <scope>NUCLEOTIDE SEQUENCE [LARGE SCALE GENOMIC DNA]</scope>
    <source>
        <strain evidence="1">180601</strain>
        <tissue evidence="1">Whole Body</tissue>
    </source>
</reference>
<keyword evidence="2" id="KW-1185">Reference proteome</keyword>
<evidence type="ECO:0000313" key="2">
    <source>
        <dbReference type="Proteomes" id="UP000478052"/>
    </source>
</evidence>
<sequence length="113" mass="12736">MVERASTTVSSTTSSAWAPGHAWSQYCSPSAGSTLAALMPSALHRGPLRISPVKSEPYDMAADIPPSIKSHIFMHVKCINIDIIYFRKCRWYSHIDIHYVLHQLHQMCLLKIQ</sequence>
<dbReference type="EMBL" id="VUJU01000865">
    <property type="protein sequence ID" value="KAF0767948.1"/>
    <property type="molecule type" value="Genomic_DNA"/>
</dbReference>
<organism evidence="1 2">
    <name type="scientific">Aphis craccivora</name>
    <name type="common">Cowpea aphid</name>
    <dbReference type="NCBI Taxonomy" id="307492"/>
    <lineage>
        <taxon>Eukaryota</taxon>
        <taxon>Metazoa</taxon>
        <taxon>Ecdysozoa</taxon>
        <taxon>Arthropoda</taxon>
        <taxon>Hexapoda</taxon>
        <taxon>Insecta</taxon>
        <taxon>Pterygota</taxon>
        <taxon>Neoptera</taxon>
        <taxon>Paraneoptera</taxon>
        <taxon>Hemiptera</taxon>
        <taxon>Sternorrhyncha</taxon>
        <taxon>Aphidomorpha</taxon>
        <taxon>Aphidoidea</taxon>
        <taxon>Aphididae</taxon>
        <taxon>Aphidini</taxon>
        <taxon>Aphis</taxon>
        <taxon>Aphis</taxon>
    </lineage>
</organism>
<comment type="caution">
    <text evidence="1">The sequence shown here is derived from an EMBL/GenBank/DDBJ whole genome shotgun (WGS) entry which is preliminary data.</text>
</comment>